<evidence type="ECO:0000256" key="2">
    <source>
        <dbReference type="ARBA" id="ARBA00022649"/>
    </source>
</evidence>
<sequence>MRVLQGEIWLTEFGQDVGNERSGRRPVLIISNDNFNDTIPGLTIVAPMTSRSRGWMSHVKVEPAATGLDRVSWIMTEQVRAVSRRRFMTQIGTASKETVAEVTDLMRKLL</sequence>
<organism evidence="4 5">
    <name type="scientific">Planotetraspora silvatica</name>
    <dbReference type="NCBI Taxonomy" id="234614"/>
    <lineage>
        <taxon>Bacteria</taxon>
        <taxon>Bacillati</taxon>
        <taxon>Actinomycetota</taxon>
        <taxon>Actinomycetes</taxon>
        <taxon>Streptosporangiales</taxon>
        <taxon>Streptosporangiaceae</taxon>
        <taxon>Planotetraspora</taxon>
    </lineage>
</organism>
<dbReference type="PIRSF" id="PIRSF033490">
    <property type="entry name" value="MazF"/>
    <property type="match status" value="1"/>
</dbReference>
<reference evidence="4" key="1">
    <citation type="submission" date="2021-01" db="EMBL/GenBank/DDBJ databases">
        <title>Whole genome shotgun sequence of Planotetraspora silvatica NBRC 100141.</title>
        <authorList>
            <person name="Komaki H."/>
            <person name="Tamura T."/>
        </authorList>
    </citation>
    <scope>NUCLEOTIDE SEQUENCE</scope>
    <source>
        <strain evidence="4">NBRC 100141</strain>
    </source>
</reference>
<evidence type="ECO:0000256" key="3">
    <source>
        <dbReference type="PIRNR" id="PIRNR033490"/>
    </source>
</evidence>
<evidence type="ECO:0000256" key="1">
    <source>
        <dbReference type="ARBA" id="ARBA00007521"/>
    </source>
</evidence>
<keyword evidence="3" id="KW-0540">Nuclease</keyword>
<comment type="caution">
    <text evidence="4">The sequence shown here is derived from an EMBL/GenBank/DDBJ whole genome shotgun (WGS) entry which is preliminary data.</text>
</comment>
<dbReference type="SUPFAM" id="SSF50118">
    <property type="entry name" value="Cell growth inhibitor/plasmid maintenance toxic component"/>
    <property type="match status" value="1"/>
</dbReference>
<gene>
    <name evidence="4" type="ORF">Psi02_26500</name>
</gene>
<dbReference type="Pfam" id="PF02452">
    <property type="entry name" value="PemK_toxin"/>
    <property type="match status" value="1"/>
</dbReference>
<comment type="function">
    <text evidence="3">Toxic component of a type II toxin-antitoxin (TA) system.</text>
</comment>
<keyword evidence="2" id="KW-1277">Toxin-antitoxin system</keyword>
<dbReference type="RefSeq" id="WP_203973884.1">
    <property type="nucleotide sequence ID" value="NZ_BAAAKY010000049.1"/>
</dbReference>
<dbReference type="PANTHER" id="PTHR33988">
    <property type="entry name" value="ENDORIBONUCLEASE MAZF-RELATED"/>
    <property type="match status" value="1"/>
</dbReference>
<dbReference type="GO" id="GO:0016787">
    <property type="term" value="F:hydrolase activity"/>
    <property type="evidence" value="ECO:0007669"/>
    <property type="project" value="UniProtKB-KW"/>
</dbReference>
<accession>A0A8J3UKP7</accession>
<keyword evidence="3" id="KW-0378">Hydrolase</keyword>
<evidence type="ECO:0000313" key="5">
    <source>
        <dbReference type="Proteomes" id="UP000644610"/>
    </source>
</evidence>
<proteinExistence type="inferred from homology"/>
<dbReference type="InterPro" id="IPR011067">
    <property type="entry name" value="Plasmid_toxin/cell-grow_inhib"/>
</dbReference>
<dbReference type="GO" id="GO:0004521">
    <property type="term" value="F:RNA endonuclease activity"/>
    <property type="evidence" value="ECO:0007669"/>
    <property type="project" value="TreeGrafter"/>
</dbReference>
<dbReference type="Gene3D" id="2.30.30.110">
    <property type="match status" value="1"/>
</dbReference>
<dbReference type="EC" id="3.1.-.-" evidence="3"/>
<comment type="similarity">
    <text evidence="1 3">Belongs to the PemK/MazF family.</text>
</comment>
<dbReference type="EMBL" id="BOOQ01000015">
    <property type="protein sequence ID" value="GII46226.1"/>
    <property type="molecule type" value="Genomic_DNA"/>
</dbReference>
<name>A0A8J3UKP7_9ACTN</name>
<dbReference type="InterPro" id="IPR003477">
    <property type="entry name" value="PemK-like"/>
</dbReference>
<evidence type="ECO:0000313" key="4">
    <source>
        <dbReference type="EMBL" id="GII46226.1"/>
    </source>
</evidence>
<protein>
    <recommendedName>
        <fullName evidence="3">mRNA interferase</fullName>
        <ecNumber evidence="3">3.1.-.-</ecNumber>
    </recommendedName>
</protein>
<dbReference type="AlphaFoldDB" id="A0A8J3UKP7"/>
<keyword evidence="5" id="KW-1185">Reference proteome</keyword>
<keyword evidence="3" id="KW-0255">Endonuclease</keyword>
<dbReference type="Proteomes" id="UP000644610">
    <property type="component" value="Unassembled WGS sequence"/>
</dbReference>
<dbReference type="GO" id="GO:0006402">
    <property type="term" value="P:mRNA catabolic process"/>
    <property type="evidence" value="ECO:0007669"/>
    <property type="project" value="TreeGrafter"/>
</dbReference>
<dbReference type="GO" id="GO:0003677">
    <property type="term" value="F:DNA binding"/>
    <property type="evidence" value="ECO:0007669"/>
    <property type="project" value="InterPro"/>
</dbReference>
<dbReference type="GO" id="GO:0016075">
    <property type="term" value="P:rRNA catabolic process"/>
    <property type="evidence" value="ECO:0007669"/>
    <property type="project" value="TreeGrafter"/>
</dbReference>